<evidence type="ECO:0000256" key="3">
    <source>
        <dbReference type="SAM" id="SignalP"/>
    </source>
</evidence>
<keyword evidence="5" id="KW-1185">Reference proteome</keyword>
<dbReference type="InterPro" id="IPR024078">
    <property type="entry name" value="LmbE-like_dom_sf"/>
</dbReference>
<dbReference type="PANTHER" id="PTHR12993">
    <property type="entry name" value="N-ACETYLGLUCOSAMINYL-PHOSPHATIDYLINOSITOL DE-N-ACETYLASE-RELATED"/>
    <property type="match status" value="1"/>
</dbReference>
<dbReference type="GO" id="GO:0016020">
    <property type="term" value="C:membrane"/>
    <property type="evidence" value="ECO:0007669"/>
    <property type="project" value="GOC"/>
</dbReference>
<gene>
    <name evidence="4" type="ORF">KVT40_000901</name>
</gene>
<dbReference type="EC" id="3.5.1.89" evidence="2"/>
<comment type="caution">
    <text evidence="4">The sequence shown here is derived from an EMBL/GenBank/DDBJ whole genome shotgun (WGS) entry which is preliminary data.</text>
</comment>
<feature type="signal peptide" evidence="3">
    <location>
        <begin position="1"/>
        <end position="26"/>
    </location>
</feature>
<keyword evidence="3" id="KW-0732">Signal</keyword>
<evidence type="ECO:0000313" key="4">
    <source>
        <dbReference type="EMBL" id="KAG8631761.1"/>
    </source>
</evidence>
<dbReference type="SUPFAM" id="SSF102588">
    <property type="entry name" value="LmbE-like"/>
    <property type="match status" value="1"/>
</dbReference>
<dbReference type="UniPathway" id="UPA00196"/>
<sequence>MDLLAWYLLPLLPLTLWLLTANLTPSFPTLRGKRILLLIAHPDDEAMFFSPSVLALTTPHLGNHLKILCLSTGNADGLGSIRRQELVKSGLLLGVRNESDVLVLDDERFPDSMTKTWEEGAIVDLLTKTFVPELGKAKRDGPVKAGIDVLITFDEQGVSSHPNHISLYHGAKSFVRTLVKGREGWDAAVKLYVLPSLGVARKYASILDVPITVVARLLSKKKGGEYPDPLLTISGVGRYRSGQRAMTEAHKSQMRWFRWGWIGISRYMVVNDLRREDVK</sequence>
<proteinExistence type="inferred from homology"/>
<feature type="chain" id="PRO_5035432541" description="N-acetylglucosaminylphosphatidylinositol deacetylase" evidence="3">
    <location>
        <begin position="27"/>
        <end position="279"/>
    </location>
</feature>
<reference evidence="4" key="1">
    <citation type="submission" date="2021-07" db="EMBL/GenBank/DDBJ databases">
        <title>Elsinoe batatas strain:CRI-CJ2 Genome sequencing and assembly.</title>
        <authorList>
            <person name="Huang L."/>
        </authorList>
    </citation>
    <scope>NUCLEOTIDE SEQUENCE</scope>
    <source>
        <strain evidence="4">CRI-CJ2</strain>
    </source>
</reference>
<dbReference type="GO" id="GO:0005783">
    <property type="term" value="C:endoplasmic reticulum"/>
    <property type="evidence" value="ECO:0007669"/>
    <property type="project" value="TreeGrafter"/>
</dbReference>
<dbReference type="Pfam" id="PF02585">
    <property type="entry name" value="PIG-L"/>
    <property type="match status" value="1"/>
</dbReference>
<dbReference type="Proteomes" id="UP000809789">
    <property type="component" value="Unassembled WGS sequence"/>
</dbReference>
<dbReference type="GO" id="GO:0006506">
    <property type="term" value="P:GPI anchor biosynthetic process"/>
    <property type="evidence" value="ECO:0007669"/>
    <property type="project" value="UniProtKB-UniPathway"/>
</dbReference>
<protein>
    <recommendedName>
        <fullName evidence="2">N-acetylglucosaminylphosphatidylinositol deacetylase</fullName>
        <ecNumber evidence="2">3.5.1.89</ecNumber>
    </recommendedName>
</protein>
<evidence type="ECO:0000256" key="1">
    <source>
        <dbReference type="ARBA" id="ARBA00006066"/>
    </source>
</evidence>
<organism evidence="4 5">
    <name type="scientific">Elsinoe batatas</name>
    <dbReference type="NCBI Taxonomy" id="2601811"/>
    <lineage>
        <taxon>Eukaryota</taxon>
        <taxon>Fungi</taxon>
        <taxon>Dikarya</taxon>
        <taxon>Ascomycota</taxon>
        <taxon>Pezizomycotina</taxon>
        <taxon>Dothideomycetes</taxon>
        <taxon>Dothideomycetidae</taxon>
        <taxon>Myriangiales</taxon>
        <taxon>Elsinoaceae</taxon>
        <taxon>Elsinoe</taxon>
    </lineage>
</organism>
<evidence type="ECO:0000313" key="5">
    <source>
        <dbReference type="Proteomes" id="UP000809789"/>
    </source>
</evidence>
<dbReference type="OrthoDB" id="440160at2759"/>
<comment type="similarity">
    <text evidence="1">Belongs to the PIGL family.</text>
</comment>
<name>A0A8K0LC48_9PEZI</name>
<dbReference type="EMBL" id="JAESVG020000001">
    <property type="protein sequence ID" value="KAG8631761.1"/>
    <property type="molecule type" value="Genomic_DNA"/>
</dbReference>
<dbReference type="PANTHER" id="PTHR12993:SF11">
    <property type="entry name" value="N-ACETYLGLUCOSAMINYL-PHOSPHATIDYLINOSITOL DE-N-ACETYLASE"/>
    <property type="match status" value="1"/>
</dbReference>
<accession>A0A8K0LC48</accession>
<dbReference type="InterPro" id="IPR003737">
    <property type="entry name" value="GlcNAc_PI_deacetylase-related"/>
</dbReference>
<evidence type="ECO:0000256" key="2">
    <source>
        <dbReference type="ARBA" id="ARBA00012176"/>
    </source>
</evidence>
<dbReference type="Gene3D" id="3.40.50.10320">
    <property type="entry name" value="LmbE-like"/>
    <property type="match status" value="1"/>
</dbReference>
<dbReference type="AlphaFoldDB" id="A0A8K0LC48"/>
<dbReference type="GO" id="GO:0000225">
    <property type="term" value="F:N-acetylglucosaminylphosphatidylinositol deacetylase activity"/>
    <property type="evidence" value="ECO:0007669"/>
    <property type="project" value="UniProtKB-EC"/>
</dbReference>